<feature type="transmembrane region" description="Helical" evidence="7">
    <location>
        <begin position="180"/>
        <end position="203"/>
    </location>
</feature>
<dbReference type="eggNOG" id="COG0471">
    <property type="taxonomic scope" value="Bacteria"/>
</dbReference>
<dbReference type="InterPro" id="IPR004680">
    <property type="entry name" value="Cit_transptr-like_dom"/>
</dbReference>
<dbReference type="SUPFAM" id="SSF116726">
    <property type="entry name" value="TrkA C-terminal domain-like"/>
    <property type="match status" value="2"/>
</dbReference>
<keyword evidence="6 7" id="KW-0472">Membrane</keyword>
<keyword evidence="10" id="KW-1185">Reference proteome</keyword>
<evidence type="ECO:0000256" key="7">
    <source>
        <dbReference type="SAM" id="Phobius"/>
    </source>
</evidence>
<keyword evidence="5 7" id="KW-1133">Transmembrane helix</keyword>
<dbReference type="EMBL" id="CP003156">
    <property type="protein sequence ID" value="AEV34247.1"/>
    <property type="molecule type" value="Genomic_DNA"/>
</dbReference>
<accession>G8R4E7</accession>
<proteinExistence type="predicted"/>
<comment type="subcellular location">
    <subcellularLocation>
        <location evidence="1">Membrane</location>
        <topology evidence="1">Multi-pass membrane protein</topology>
    </subcellularLocation>
</comment>
<feature type="transmembrane region" description="Helical" evidence="7">
    <location>
        <begin position="138"/>
        <end position="160"/>
    </location>
</feature>
<gene>
    <name evidence="9" type="ordered locus">Oweho_3296</name>
</gene>
<evidence type="ECO:0000259" key="8">
    <source>
        <dbReference type="PROSITE" id="PS51202"/>
    </source>
</evidence>
<feature type="domain" description="RCK C-terminal" evidence="8">
    <location>
        <begin position="208"/>
        <end position="294"/>
    </location>
</feature>
<evidence type="ECO:0000256" key="2">
    <source>
        <dbReference type="ARBA" id="ARBA00022448"/>
    </source>
</evidence>
<dbReference type="GO" id="GO:0006813">
    <property type="term" value="P:potassium ion transport"/>
    <property type="evidence" value="ECO:0007669"/>
    <property type="project" value="InterPro"/>
</dbReference>
<organism evidence="9 10">
    <name type="scientific">Owenweeksia hongkongensis (strain DSM 17368 / CIP 108786 / JCM 12287 / NRRL B-23963 / UST20020801)</name>
    <dbReference type="NCBI Taxonomy" id="926562"/>
    <lineage>
        <taxon>Bacteria</taxon>
        <taxon>Pseudomonadati</taxon>
        <taxon>Bacteroidota</taxon>
        <taxon>Flavobacteriia</taxon>
        <taxon>Flavobacteriales</taxon>
        <taxon>Owenweeksiaceae</taxon>
        <taxon>Owenweeksia</taxon>
    </lineage>
</organism>
<evidence type="ECO:0000313" key="9">
    <source>
        <dbReference type="EMBL" id="AEV34247.1"/>
    </source>
</evidence>
<feature type="transmembrane region" description="Helical" evidence="7">
    <location>
        <begin position="31"/>
        <end position="48"/>
    </location>
</feature>
<evidence type="ECO:0000256" key="6">
    <source>
        <dbReference type="ARBA" id="ARBA00023136"/>
    </source>
</evidence>
<sequence>MIPQNLQIAFVLSTILLLIAVLVWDRIKTSWAFLAAVGLLAVGGSIEVERFVAGISNPSILTIFILIIITAGINDFFDLAAYFERIFGKAGNQRSFILRMGISVSAVSSVMNNTPVVAMMMPYVYQWGRKHGINPSRLLIPLSYSAILGGVITLIGTSTNLVLNGLLSENGHPLLGFGDFFVPGVLVTLGCLFFLYLAGPWLLRDKKEILKSLEENAREYLVESSVVIGSPLIDKSVEEAGLRNLESVFLSEIIRDNVRISPVKPTEILKEEDVLLFGGETKSTLEFIKKTIGLELHKKEELQIKDNAEIIEAIVTQNSMLDRQSVKQIGFREKYDAAIIGVHRSGENVGGRIGAMQLRTGDLLLLTTGTEFRSRNKRSNDLLIINSLERKEELSPKKKLIFFSSLIVASGLAIFNILSLFNALLIILFTQLVIRMTNVENIKKNISFDLLIILISALSIGDALLNSGAADYITNLLFSNAASWSPLGVVIGVFVTTLVLTSMITNVAAITIIFPIVLSLSAVSPVSEHVLFLTAAYAASCCFITPFAYQTNLMVMEAGNYNFNDFLRVGIPVSIVYALIFLIFATLKFNLL</sequence>
<reference evidence="9 10" key="1">
    <citation type="journal article" date="2012" name="Stand. Genomic Sci.">
        <title>Genome sequence of the orange-pigmented seawater bacterium Owenweeksia hongkongensis type strain (UST20020801(T)).</title>
        <authorList>
            <person name="Riedel T."/>
            <person name="Held B."/>
            <person name="Nolan M."/>
            <person name="Lucas S."/>
            <person name="Lapidus A."/>
            <person name="Tice H."/>
            <person name="Del Rio T.G."/>
            <person name="Cheng J.F."/>
            <person name="Han C."/>
            <person name="Tapia R."/>
            <person name="Goodwin L.A."/>
            <person name="Pitluck S."/>
            <person name="Liolios K."/>
            <person name="Mavromatis K."/>
            <person name="Pagani I."/>
            <person name="Ivanova N."/>
            <person name="Mikhailova N."/>
            <person name="Pati A."/>
            <person name="Chen A."/>
            <person name="Palaniappan K."/>
            <person name="Rohde M."/>
            <person name="Tindall B.J."/>
            <person name="Detter J.C."/>
            <person name="Goker M."/>
            <person name="Woyke T."/>
            <person name="Bristow J."/>
            <person name="Eisen J.A."/>
            <person name="Markowitz V."/>
            <person name="Hugenholtz P."/>
            <person name="Klenk H.P."/>
            <person name="Kyrpides N.C."/>
        </authorList>
    </citation>
    <scope>NUCLEOTIDE SEQUENCE</scope>
    <source>
        <strain evidence="10">DSM 17368 / JCM 12287 / NRRL B-23963</strain>
    </source>
</reference>
<dbReference type="PANTHER" id="PTHR43652:SF2">
    <property type="entry name" value="BASIC AMINO ACID ANTIPORTER YFCC-RELATED"/>
    <property type="match status" value="1"/>
</dbReference>
<dbReference type="PANTHER" id="PTHR43652">
    <property type="entry name" value="BASIC AMINO ACID ANTIPORTER YFCC-RELATED"/>
    <property type="match status" value="1"/>
</dbReference>
<dbReference type="GO" id="GO:0008324">
    <property type="term" value="F:monoatomic cation transmembrane transporter activity"/>
    <property type="evidence" value="ECO:0007669"/>
    <property type="project" value="InterPro"/>
</dbReference>
<protein>
    <submittedName>
        <fullName evidence="9">Di-/tricarboxylate transporter</fullName>
    </submittedName>
</protein>
<feature type="transmembrane region" description="Helical" evidence="7">
    <location>
        <begin position="477"/>
        <end position="497"/>
    </location>
</feature>
<keyword evidence="4" id="KW-0677">Repeat</keyword>
<evidence type="ECO:0000313" key="10">
    <source>
        <dbReference type="Proteomes" id="UP000005631"/>
    </source>
</evidence>
<dbReference type="Proteomes" id="UP000005631">
    <property type="component" value="Chromosome"/>
</dbReference>
<dbReference type="eggNOG" id="COG0490">
    <property type="taxonomic scope" value="Bacteria"/>
</dbReference>
<dbReference type="HOGENOM" id="CLU_005170_6_2_10"/>
<dbReference type="InterPro" id="IPR051679">
    <property type="entry name" value="DASS-Related_Transporters"/>
</dbReference>
<keyword evidence="3 7" id="KW-0812">Transmembrane</keyword>
<feature type="domain" description="RCK C-terminal" evidence="8">
    <location>
        <begin position="297"/>
        <end position="382"/>
    </location>
</feature>
<evidence type="ECO:0000256" key="4">
    <source>
        <dbReference type="ARBA" id="ARBA00022737"/>
    </source>
</evidence>
<feature type="transmembrane region" description="Helical" evidence="7">
    <location>
        <begin position="6"/>
        <end position="24"/>
    </location>
</feature>
<dbReference type="InterPro" id="IPR036721">
    <property type="entry name" value="RCK_C_sf"/>
</dbReference>
<dbReference type="Gene3D" id="3.30.70.1450">
    <property type="entry name" value="Regulator of K+ conductance, C-terminal domain"/>
    <property type="match status" value="2"/>
</dbReference>
<dbReference type="Pfam" id="PF03600">
    <property type="entry name" value="CitMHS"/>
    <property type="match status" value="1"/>
</dbReference>
<dbReference type="Pfam" id="PF02080">
    <property type="entry name" value="TrkA_C"/>
    <property type="match status" value="1"/>
</dbReference>
<dbReference type="KEGG" id="oho:Oweho_3296"/>
<evidence type="ECO:0000256" key="3">
    <source>
        <dbReference type="ARBA" id="ARBA00022692"/>
    </source>
</evidence>
<feature type="transmembrane region" description="Helical" evidence="7">
    <location>
        <begin position="401"/>
        <end position="434"/>
    </location>
</feature>
<feature type="transmembrane region" description="Helical" evidence="7">
    <location>
        <begin position="60"/>
        <end position="83"/>
    </location>
</feature>
<feature type="transmembrane region" description="Helical" evidence="7">
    <location>
        <begin position="569"/>
        <end position="587"/>
    </location>
</feature>
<evidence type="ECO:0000256" key="1">
    <source>
        <dbReference type="ARBA" id="ARBA00004141"/>
    </source>
</evidence>
<feature type="transmembrane region" description="Helical" evidence="7">
    <location>
        <begin position="503"/>
        <end position="523"/>
    </location>
</feature>
<feature type="transmembrane region" description="Helical" evidence="7">
    <location>
        <begin position="530"/>
        <end position="549"/>
    </location>
</feature>
<evidence type="ECO:0000256" key="5">
    <source>
        <dbReference type="ARBA" id="ARBA00022989"/>
    </source>
</evidence>
<keyword evidence="2" id="KW-0813">Transport</keyword>
<dbReference type="STRING" id="926562.Oweho_3296"/>
<dbReference type="InterPro" id="IPR006037">
    <property type="entry name" value="RCK_C"/>
</dbReference>
<dbReference type="GO" id="GO:0005886">
    <property type="term" value="C:plasma membrane"/>
    <property type="evidence" value="ECO:0007669"/>
    <property type="project" value="TreeGrafter"/>
</dbReference>
<name>G8R4E7_OWEHD</name>
<dbReference type="PROSITE" id="PS51202">
    <property type="entry name" value="RCK_C"/>
    <property type="match status" value="2"/>
</dbReference>
<feature type="transmembrane region" description="Helical" evidence="7">
    <location>
        <begin position="446"/>
        <end position="465"/>
    </location>
</feature>
<dbReference type="AlphaFoldDB" id="G8R4E7"/>